<evidence type="ECO:0000256" key="1">
    <source>
        <dbReference type="SAM" id="Phobius"/>
    </source>
</evidence>
<keyword evidence="1" id="KW-0812">Transmembrane</keyword>
<feature type="domain" description="Inositolphosphotransferase Aur1/Ipt1" evidence="2">
    <location>
        <begin position="4"/>
        <end position="161"/>
    </location>
</feature>
<protein>
    <recommendedName>
        <fullName evidence="2">Inositolphosphotransferase Aur1/Ipt1 domain-containing protein</fullName>
    </recommendedName>
</protein>
<dbReference type="InterPro" id="IPR026841">
    <property type="entry name" value="Aur1/Ipt1"/>
</dbReference>
<organism evidence="3 4">
    <name type="scientific">Vibrio zhanjiangensis</name>
    <dbReference type="NCBI Taxonomy" id="1046128"/>
    <lineage>
        <taxon>Bacteria</taxon>
        <taxon>Pseudomonadati</taxon>
        <taxon>Pseudomonadota</taxon>
        <taxon>Gammaproteobacteria</taxon>
        <taxon>Vibrionales</taxon>
        <taxon>Vibrionaceae</taxon>
        <taxon>Vibrio</taxon>
    </lineage>
</organism>
<evidence type="ECO:0000313" key="3">
    <source>
        <dbReference type="EMBL" id="GLT19516.1"/>
    </source>
</evidence>
<keyword evidence="4" id="KW-1185">Reference proteome</keyword>
<keyword evidence="1" id="KW-1133">Transmembrane helix</keyword>
<evidence type="ECO:0000259" key="2">
    <source>
        <dbReference type="Pfam" id="PF14378"/>
    </source>
</evidence>
<dbReference type="Pfam" id="PF14378">
    <property type="entry name" value="PAP2_3"/>
    <property type="match status" value="1"/>
</dbReference>
<feature type="transmembrane region" description="Helical" evidence="1">
    <location>
        <begin position="21"/>
        <end position="43"/>
    </location>
</feature>
<dbReference type="EMBL" id="BSPW01000077">
    <property type="protein sequence ID" value="GLT19516.1"/>
    <property type="molecule type" value="Genomic_DNA"/>
</dbReference>
<dbReference type="Proteomes" id="UP001157138">
    <property type="component" value="Unassembled WGS sequence"/>
</dbReference>
<comment type="caution">
    <text evidence="3">The sequence shown here is derived from an EMBL/GenBank/DDBJ whole genome shotgun (WGS) entry which is preliminary data.</text>
</comment>
<keyword evidence="1" id="KW-0472">Membrane</keyword>
<feature type="transmembrane region" description="Helical" evidence="1">
    <location>
        <begin position="129"/>
        <end position="149"/>
    </location>
</feature>
<accession>A0ABQ6F3U1</accession>
<proteinExistence type="predicted"/>
<name>A0ABQ6F3U1_9VIBR</name>
<sequence length="180" mass="20405">MWGAVLFFVVRRDLVRLRLQFLLTFLSSWLLIGGIGAITLSSAGPCYLHLLDPEVLYYQPLMQRLTEQSLELTQLGWFKLWALDVQNTLWQLHINQQSAIGGGISAMPSMHVSIAVLMAIAAYRHQKKLGLIMWIYAITIQIGSVHLAWHYAVDGYLSAILTACLWKGIGWIQNHFSQSH</sequence>
<reference evidence="4" key="1">
    <citation type="journal article" date="2019" name="Int. J. Syst. Evol. Microbiol.">
        <title>The Global Catalogue of Microorganisms (GCM) 10K type strain sequencing project: providing services to taxonomists for standard genome sequencing and annotation.</title>
        <authorList>
            <consortium name="The Broad Institute Genomics Platform"/>
            <consortium name="The Broad Institute Genome Sequencing Center for Infectious Disease"/>
            <person name="Wu L."/>
            <person name="Ma J."/>
        </authorList>
    </citation>
    <scope>NUCLEOTIDE SEQUENCE [LARGE SCALE GENOMIC DNA]</scope>
    <source>
        <strain evidence="4">NBRC 108723</strain>
    </source>
</reference>
<evidence type="ECO:0000313" key="4">
    <source>
        <dbReference type="Proteomes" id="UP001157138"/>
    </source>
</evidence>
<gene>
    <name evidence="3" type="ORF">GCM10007938_32980</name>
</gene>
<feature type="transmembrane region" description="Helical" evidence="1">
    <location>
        <begin position="99"/>
        <end position="122"/>
    </location>
</feature>